<sequence>HRVARSGGDRVARFYPADGDQAAAAGFMQRFLKDSIFDQISYKNSDRGYDQGLDTNEDRAQSETVRANRTKFFDLVIPVVPFITHRSARNLATQLLDQFENHVDKKLLDLATGYVPEMRLLKNVRNEFIVFRDRIILSDDNPLRLNETDLFAMMLYKSTHLTDFEAIRLCKSNLDTLYDVSRKLIRHNTQLLQDERREALRSRLRIDGAAIRSQQLGKRLHKHVQRTIEACININNNGQYVFSGELLTPDELQSAEFWQKFTSNDGNPTLDWKLGGRTVLSFTKAHLAAELSDSLDAESWDDAARRAINDRLEDINADLKFLRGADLKDLIERSDFLVEHDEMEHSFAAVSNKLLKSGLAYELVRAGYINRNFTLYTSTFHGDRVSSAATNFIIHHVERDLMDAQFKLDPSDVDDVVRERGKDALKEPSLYNIDILDHLLSTNAAAAEIMIHSFVGFGERQTSFMQDYLNGGHQQTRLIALLTPIYSKVLIYLISQAEVDIALQLELVDAALKHLGSDTYQTSSAVSCYLSNRYTELATLTSDTVPLTQAERIGDLFAQASIKLPLLAPLTENMRRAFVDRSLYEIKRENLEVAIDAKTSLALDIIQAADRSVYDYILDNPSAYISAVEGVSPTIECSERFISVIEDVLEHESDRLGDVIAHASPNCVVNDLAEVSSQAWPQLAENERFPATFENVERYVSTSEEIDANLAKVLTSASAITGADKADDEARAELARAILAADAELLPAKLRTKLASRLKLTHPFESSEVAAEGGELFALLLKYKMIKDEAASYAHLSEMDWPTREAYIRESREFKEYISPDLVREDLARLLKSDKVDPAIKMEIVRQASNYAPEADRAGLSQIARVAVQKGLPLEREVVKQLALGGAGAPHVIVLLEPHLPSLEREELFAILDSMGGDYSKLTTVGQHKVEIPDTTADRSLLDILKTHGIVKTYLVKGLKLKVNRRRKQLF</sequence>
<feature type="domain" description="YobI-like P-loop NTPase" evidence="1">
    <location>
        <begin position="32"/>
        <end position="174"/>
    </location>
</feature>
<name>A0A420WSK8_9GAMM</name>
<proteinExistence type="predicted"/>
<reference evidence="2 3" key="1">
    <citation type="submission" date="2018-10" db="EMBL/GenBank/DDBJ databases">
        <title>Genomic Encyclopedia of Type Strains, Phase IV (KMG-IV): sequencing the most valuable type-strain genomes for metagenomic binning, comparative biology and taxonomic classification.</title>
        <authorList>
            <person name="Goeker M."/>
        </authorList>
    </citation>
    <scope>NUCLEOTIDE SEQUENCE [LARGE SCALE GENOMIC DNA]</scope>
    <source>
        <strain evidence="2 3">DSM 23229</strain>
    </source>
</reference>
<dbReference type="EMBL" id="RBIN01000012">
    <property type="protein sequence ID" value="RKQ95743.1"/>
    <property type="molecule type" value="Genomic_DNA"/>
</dbReference>
<evidence type="ECO:0000259" key="1">
    <source>
        <dbReference type="Pfam" id="PF20693"/>
    </source>
</evidence>
<gene>
    <name evidence="2" type="ORF">C7446_3258</name>
</gene>
<evidence type="ECO:0000313" key="2">
    <source>
        <dbReference type="EMBL" id="RKQ95743.1"/>
    </source>
</evidence>
<dbReference type="Pfam" id="PF20693">
    <property type="entry name" value="YobI-ATPase"/>
    <property type="match status" value="1"/>
</dbReference>
<dbReference type="RefSeq" id="WP_170150115.1">
    <property type="nucleotide sequence ID" value="NZ_RBIN01000012.1"/>
</dbReference>
<protein>
    <recommendedName>
        <fullName evidence="1">YobI-like P-loop NTPase domain-containing protein</fullName>
    </recommendedName>
</protein>
<accession>A0A420WSK8</accession>
<feature type="non-terminal residue" evidence="2">
    <location>
        <position position="1"/>
    </location>
</feature>
<organism evidence="2 3">
    <name type="scientific">Kushneria sinocarnis</name>
    <dbReference type="NCBI Taxonomy" id="595502"/>
    <lineage>
        <taxon>Bacteria</taxon>
        <taxon>Pseudomonadati</taxon>
        <taxon>Pseudomonadota</taxon>
        <taxon>Gammaproteobacteria</taxon>
        <taxon>Oceanospirillales</taxon>
        <taxon>Halomonadaceae</taxon>
        <taxon>Kushneria</taxon>
    </lineage>
</organism>
<dbReference type="InterPro" id="IPR048428">
    <property type="entry name" value="YobI-NTPase"/>
</dbReference>
<dbReference type="Proteomes" id="UP000281975">
    <property type="component" value="Unassembled WGS sequence"/>
</dbReference>
<dbReference type="AlphaFoldDB" id="A0A420WSK8"/>
<keyword evidence="3" id="KW-1185">Reference proteome</keyword>
<comment type="caution">
    <text evidence="2">The sequence shown here is derived from an EMBL/GenBank/DDBJ whole genome shotgun (WGS) entry which is preliminary data.</text>
</comment>
<evidence type="ECO:0000313" key="3">
    <source>
        <dbReference type="Proteomes" id="UP000281975"/>
    </source>
</evidence>